<comment type="similarity">
    <text evidence="1">Belongs to the LysR transcriptional regulatory family.</text>
</comment>
<dbReference type="Pfam" id="PF03466">
    <property type="entry name" value="LysR_substrate"/>
    <property type="match status" value="1"/>
</dbReference>
<dbReference type="GO" id="GO:0003677">
    <property type="term" value="F:DNA binding"/>
    <property type="evidence" value="ECO:0007669"/>
    <property type="project" value="UniProtKB-KW"/>
</dbReference>
<dbReference type="Proteomes" id="UP001429580">
    <property type="component" value="Unassembled WGS sequence"/>
</dbReference>
<dbReference type="Pfam" id="PF00126">
    <property type="entry name" value="HTH_1"/>
    <property type="match status" value="1"/>
</dbReference>
<dbReference type="RefSeq" id="WP_166953542.1">
    <property type="nucleotide sequence ID" value="NZ_JAASQI010000006.1"/>
</dbReference>
<keyword evidence="2" id="KW-0805">Transcription regulation</keyword>
<dbReference type="EMBL" id="JAASQI010000006">
    <property type="protein sequence ID" value="NIJ58786.1"/>
    <property type="molecule type" value="Genomic_DNA"/>
</dbReference>
<evidence type="ECO:0000313" key="7">
    <source>
        <dbReference type="Proteomes" id="UP001429580"/>
    </source>
</evidence>
<keyword evidence="4" id="KW-0804">Transcription</keyword>
<dbReference type="PRINTS" id="PR00039">
    <property type="entry name" value="HTHLYSR"/>
</dbReference>
<evidence type="ECO:0000256" key="3">
    <source>
        <dbReference type="ARBA" id="ARBA00023125"/>
    </source>
</evidence>
<dbReference type="PANTHER" id="PTHR30427">
    <property type="entry name" value="TRANSCRIPTIONAL ACTIVATOR PROTEIN LYSR"/>
    <property type="match status" value="1"/>
</dbReference>
<evidence type="ECO:0000256" key="4">
    <source>
        <dbReference type="ARBA" id="ARBA00023163"/>
    </source>
</evidence>
<evidence type="ECO:0000256" key="1">
    <source>
        <dbReference type="ARBA" id="ARBA00009437"/>
    </source>
</evidence>
<dbReference type="InterPro" id="IPR005119">
    <property type="entry name" value="LysR_subst-bd"/>
</dbReference>
<protein>
    <submittedName>
        <fullName evidence="6">DNA-binding transcriptional LysR family regulator</fullName>
    </submittedName>
</protein>
<dbReference type="PANTHER" id="PTHR30427:SF1">
    <property type="entry name" value="TRANSCRIPTIONAL ACTIVATOR PROTEIN LYSR"/>
    <property type="match status" value="1"/>
</dbReference>
<proteinExistence type="inferred from homology"/>
<dbReference type="Gene3D" id="1.10.10.10">
    <property type="entry name" value="Winged helix-like DNA-binding domain superfamily/Winged helix DNA-binding domain"/>
    <property type="match status" value="1"/>
</dbReference>
<dbReference type="InterPro" id="IPR037424">
    <property type="entry name" value="NocR_PBP2"/>
</dbReference>
<evidence type="ECO:0000256" key="2">
    <source>
        <dbReference type="ARBA" id="ARBA00023015"/>
    </source>
</evidence>
<accession>A0ABX0V0U0</accession>
<dbReference type="Gene3D" id="3.40.190.290">
    <property type="match status" value="1"/>
</dbReference>
<dbReference type="PROSITE" id="PS50931">
    <property type="entry name" value="HTH_LYSR"/>
    <property type="match status" value="1"/>
</dbReference>
<feature type="domain" description="HTH lysR-type" evidence="5">
    <location>
        <begin position="1"/>
        <end position="58"/>
    </location>
</feature>
<evidence type="ECO:0000259" key="5">
    <source>
        <dbReference type="PROSITE" id="PS50931"/>
    </source>
</evidence>
<dbReference type="InterPro" id="IPR036390">
    <property type="entry name" value="WH_DNA-bd_sf"/>
</dbReference>
<reference evidence="6 7" key="1">
    <citation type="submission" date="2020-03" db="EMBL/GenBank/DDBJ databases">
        <title>Genomic Encyclopedia of Type Strains, Phase IV (KMG-IV): sequencing the most valuable type-strain genomes for metagenomic binning, comparative biology and taxonomic classification.</title>
        <authorList>
            <person name="Goeker M."/>
        </authorList>
    </citation>
    <scope>NUCLEOTIDE SEQUENCE [LARGE SCALE GENOMIC DNA]</scope>
    <source>
        <strain evidence="6 7">DSM 103870</strain>
    </source>
</reference>
<name>A0ABX0V0U0_9HYPH</name>
<keyword evidence="7" id="KW-1185">Reference proteome</keyword>
<organism evidence="6 7">
    <name type="scientific">Pseudochelatococcus lubricantis</name>
    <dbReference type="NCBI Taxonomy" id="1538102"/>
    <lineage>
        <taxon>Bacteria</taxon>
        <taxon>Pseudomonadati</taxon>
        <taxon>Pseudomonadota</taxon>
        <taxon>Alphaproteobacteria</taxon>
        <taxon>Hyphomicrobiales</taxon>
        <taxon>Chelatococcaceae</taxon>
        <taxon>Pseudochelatococcus</taxon>
    </lineage>
</organism>
<sequence>MNFRQIEAFNAVMAVGTTTRAAELLGVSQPAISRLIKQLEKATQLTLFERINGRLVPTFEGSLFHKEVDRSFLVLERLKMVAADIRNYGSGNLRIAALPALGFSLIPFLISRFMQENQARISISMESANSDAVRDLVAAGQFDVGFAAEEIDSTGVMAEQYAMPPAVCVMPVGHRLAERTVIEARDIVGEPFVSLSRTDRARQRIDAMFERVGGERNIVAETHYALSICHFVQHGLGIGLVNPYCLHAISTDSLAVRPFLPRITFRTMMIFPPQRPITGLTQSFRELAQKHSTSFLLDTLNRFDTLKTDEAKQAFGLLQEPGPWIRNPMR</sequence>
<gene>
    <name evidence="6" type="ORF">FHS82_002641</name>
</gene>
<comment type="caution">
    <text evidence="6">The sequence shown here is derived from an EMBL/GenBank/DDBJ whole genome shotgun (WGS) entry which is preliminary data.</text>
</comment>
<dbReference type="SUPFAM" id="SSF46785">
    <property type="entry name" value="Winged helix' DNA-binding domain"/>
    <property type="match status" value="1"/>
</dbReference>
<dbReference type="InterPro" id="IPR036388">
    <property type="entry name" value="WH-like_DNA-bd_sf"/>
</dbReference>
<evidence type="ECO:0000313" key="6">
    <source>
        <dbReference type="EMBL" id="NIJ58786.1"/>
    </source>
</evidence>
<dbReference type="CDD" id="cd08415">
    <property type="entry name" value="PBP2_LysR_opines_like"/>
    <property type="match status" value="1"/>
</dbReference>
<dbReference type="SUPFAM" id="SSF53850">
    <property type="entry name" value="Periplasmic binding protein-like II"/>
    <property type="match status" value="1"/>
</dbReference>
<dbReference type="InterPro" id="IPR000847">
    <property type="entry name" value="LysR_HTH_N"/>
</dbReference>
<keyword evidence="3 6" id="KW-0238">DNA-binding</keyword>